<dbReference type="Gene3D" id="3.40.390.10">
    <property type="entry name" value="Collagenase (Catalytic Domain)"/>
    <property type="match status" value="1"/>
</dbReference>
<proteinExistence type="predicted"/>
<sequence>MDRRAVIVTMLLLSIGLAGCSAVSDAVDVPTVTEQRHPFAEETVTVAVSGTDRERALAAAGLTYWEENASRYAGFNVSFRVLDPGETPDGDAPDVRMRFVESVTDCGDANYSAGCAPRLNASTAVDRPAEVSIQRGLADESTRLVVQHEAGHLLGLSHADPPQRVMRHERTLATLPRPNASERAVPWDDRALTVAVLNGTVPADERAAYREEVAYALAYVREGANGTVTETVTVERVSDPAAADIVVRPTDSAACRTDAGSCALIEGTDPDRDGAIETYTRVEILLVDVDTDATSWHVARQLLDALGASRDGFPAPLVDATYEERRGEWQSET</sequence>
<reference evidence="1 2" key="1">
    <citation type="submission" date="2021-06" db="EMBL/GenBank/DDBJ databases">
        <title>Halomicroarcula sp. a new haloarchaeum isolated from saline soil.</title>
        <authorList>
            <person name="Duran-Viseras A."/>
            <person name="Sanchez-Porro C."/>
            <person name="Ventosa A."/>
        </authorList>
    </citation>
    <scope>NUCLEOTIDE SEQUENCE [LARGE SCALE GENOMIC DNA]</scope>
    <source>
        <strain evidence="1 2">F27</strain>
    </source>
</reference>
<dbReference type="Proteomes" id="UP001430455">
    <property type="component" value="Unassembled WGS sequence"/>
</dbReference>
<dbReference type="EMBL" id="RKLT01000004">
    <property type="protein sequence ID" value="MBX0295788.1"/>
    <property type="molecule type" value="Genomic_DNA"/>
</dbReference>
<protein>
    <submittedName>
        <fullName evidence="1">Matrixin</fullName>
    </submittedName>
</protein>
<dbReference type="GO" id="GO:0008237">
    <property type="term" value="F:metallopeptidase activity"/>
    <property type="evidence" value="ECO:0007669"/>
    <property type="project" value="InterPro"/>
</dbReference>
<keyword evidence="2" id="KW-1185">Reference proteome</keyword>
<gene>
    <name evidence="1" type="ORF">EGH23_12960</name>
</gene>
<dbReference type="AlphaFoldDB" id="A0AAW4PDR7"/>
<dbReference type="InterPro" id="IPR024079">
    <property type="entry name" value="MetalloPept_cat_dom_sf"/>
</dbReference>
<name>A0AAW4PDR7_9EURY</name>
<evidence type="ECO:0000313" key="2">
    <source>
        <dbReference type="Proteomes" id="UP001430455"/>
    </source>
</evidence>
<accession>A0AAW4PDR7</accession>
<dbReference type="PROSITE" id="PS51257">
    <property type="entry name" value="PROKAR_LIPOPROTEIN"/>
    <property type="match status" value="1"/>
</dbReference>
<evidence type="ECO:0000313" key="1">
    <source>
        <dbReference type="EMBL" id="MBX0295788.1"/>
    </source>
</evidence>
<dbReference type="SUPFAM" id="SSF55486">
    <property type="entry name" value="Metalloproteases ('zincins'), catalytic domain"/>
    <property type="match status" value="1"/>
</dbReference>
<organism evidence="1 2">
    <name type="scientific">Haloarcula nitratireducens</name>
    <dbReference type="NCBI Taxonomy" id="2487749"/>
    <lineage>
        <taxon>Archaea</taxon>
        <taxon>Methanobacteriati</taxon>
        <taxon>Methanobacteriota</taxon>
        <taxon>Stenosarchaea group</taxon>
        <taxon>Halobacteria</taxon>
        <taxon>Halobacteriales</taxon>
        <taxon>Haloarculaceae</taxon>
        <taxon>Haloarcula</taxon>
    </lineage>
</organism>
<dbReference type="RefSeq" id="WP_220580416.1">
    <property type="nucleotide sequence ID" value="NZ_RKLT01000004.1"/>
</dbReference>
<comment type="caution">
    <text evidence="1">The sequence shown here is derived from an EMBL/GenBank/DDBJ whole genome shotgun (WGS) entry which is preliminary data.</text>
</comment>